<evidence type="ECO:0000313" key="5">
    <source>
        <dbReference type="Proteomes" id="UP000694864"/>
    </source>
</evidence>
<dbReference type="InterPro" id="IPR050568">
    <property type="entry name" value="Transcr_DNA_Rep_Reg"/>
</dbReference>
<comment type="subcellular location">
    <subcellularLocation>
        <location evidence="1">Nucleus</location>
    </subcellularLocation>
</comment>
<dbReference type="RefSeq" id="XP_010486967.1">
    <property type="nucleotide sequence ID" value="XM_010488665.2"/>
</dbReference>
<evidence type="ECO:0000256" key="1">
    <source>
        <dbReference type="ARBA" id="ARBA00004123"/>
    </source>
</evidence>
<dbReference type="GeneID" id="104765013"/>
<keyword evidence="5" id="KW-1185">Reference proteome</keyword>
<name>A0ABM0XJN3_CAMSA</name>
<sequence length="297" mass="32731">MRKKLDTRFPAARIKKIMQADEDVGKIALAVPVLVSKSLELFLQDLCDRTYEITLERGAKTVSSLHLKHCVERYNVFDFLREVVSKVPDYGHSQGQGQGQGQGHGDVTMDDRSISKRRKPISDEVNDSDEEYKKSKTQEMGNAKPSGRGGRGRGRGRGRGGRAARAAEREGLNRDMELETAIAGQPPPEDSIKMHPSESSPQENEKKDLDVSAASNEDTKQHLQSPKEGIDFDLNSESLDLNETKLAPATGTTSSVATAPEEYSGWPMMDIGKLDPAQLASLGKKIDEDEEDYDEEG</sequence>
<evidence type="ECO:0000256" key="3">
    <source>
        <dbReference type="SAM" id="MobiDB-lite"/>
    </source>
</evidence>
<dbReference type="Pfam" id="PF00808">
    <property type="entry name" value="CBFD_NFYB_HMF"/>
    <property type="match status" value="1"/>
</dbReference>
<feature type="compositionally biased region" description="Basic and acidic residues" evidence="3">
    <location>
        <begin position="165"/>
        <end position="177"/>
    </location>
</feature>
<dbReference type="PANTHER" id="PTHR10252">
    <property type="entry name" value="HISTONE-LIKE TRANSCRIPTION FACTOR CCAAT-RELATED"/>
    <property type="match status" value="1"/>
</dbReference>
<dbReference type="PANTHER" id="PTHR10252:SF5">
    <property type="entry name" value="DR1-ASSOCIATED COREPRESSOR"/>
    <property type="match status" value="1"/>
</dbReference>
<dbReference type="InterPro" id="IPR009072">
    <property type="entry name" value="Histone-fold"/>
</dbReference>
<reference evidence="6" key="2">
    <citation type="submission" date="2025-08" db="UniProtKB">
        <authorList>
            <consortium name="RefSeq"/>
        </authorList>
    </citation>
    <scope>IDENTIFICATION</scope>
    <source>
        <tissue evidence="6">Leaf</tissue>
    </source>
</reference>
<evidence type="ECO:0000313" key="6">
    <source>
        <dbReference type="RefSeq" id="XP_010486967.1"/>
    </source>
</evidence>
<dbReference type="SUPFAM" id="SSF47113">
    <property type="entry name" value="Histone-fold"/>
    <property type="match status" value="1"/>
</dbReference>
<feature type="domain" description="Transcription factor CBF/NF-Y/archaeal histone" evidence="4">
    <location>
        <begin position="8"/>
        <end position="71"/>
    </location>
</feature>
<accession>A0ABM0XJN3</accession>
<dbReference type="Gene3D" id="1.10.20.10">
    <property type="entry name" value="Histone, subunit A"/>
    <property type="match status" value="1"/>
</dbReference>
<evidence type="ECO:0000256" key="2">
    <source>
        <dbReference type="ARBA" id="ARBA00023242"/>
    </source>
</evidence>
<evidence type="ECO:0000259" key="4">
    <source>
        <dbReference type="Pfam" id="PF00808"/>
    </source>
</evidence>
<feature type="region of interest" description="Disordered" evidence="3">
    <location>
        <begin position="90"/>
        <end position="236"/>
    </location>
</feature>
<dbReference type="CDD" id="cd22906">
    <property type="entry name" value="HFD_DRAP1"/>
    <property type="match status" value="1"/>
</dbReference>
<gene>
    <name evidence="6" type="primary">LOC104765013</name>
</gene>
<feature type="compositionally biased region" description="Gly residues" evidence="3">
    <location>
        <begin position="94"/>
        <end position="104"/>
    </location>
</feature>
<reference evidence="5" key="1">
    <citation type="journal article" date="2014" name="Nat. Commun.">
        <title>The emerging biofuel crop Camelina sativa retains a highly undifferentiated hexaploid genome structure.</title>
        <authorList>
            <person name="Kagale S."/>
            <person name="Koh C."/>
            <person name="Nixon J."/>
            <person name="Bollina V."/>
            <person name="Clarke W.E."/>
            <person name="Tuteja R."/>
            <person name="Spillane C."/>
            <person name="Robinson S.J."/>
            <person name="Links M.G."/>
            <person name="Clarke C."/>
            <person name="Higgins E.E."/>
            <person name="Huebert T."/>
            <person name="Sharpe A.G."/>
            <person name="Parkin I.A."/>
        </authorList>
    </citation>
    <scope>NUCLEOTIDE SEQUENCE [LARGE SCALE GENOMIC DNA]</scope>
    <source>
        <strain evidence="5">cv. DH55</strain>
    </source>
</reference>
<keyword evidence="2" id="KW-0539">Nucleus</keyword>
<protein>
    <submittedName>
        <fullName evidence="6">Dr1-associated corepressor-like</fullName>
    </submittedName>
</protein>
<proteinExistence type="predicted"/>
<organism evidence="5 6">
    <name type="scientific">Camelina sativa</name>
    <name type="common">False flax</name>
    <name type="synonym">Myagrum sativum</name>
    <dbReference type="NCBI Taxonomy" id="90675"/>
    <lineage>
        <taxon>Eukaryota</taxon>
        <taxon>Viridiplantae</taxon>
        <taxon>Streptophyta</taxon>
        <taxon>Embryophyta</taxon>
        <taxon>Tracheophyta</taxon>
        <taxon>Spermatophyta</taxon>
        <taxon>Magnoliopsida</taxon>
        <taxon>eudicotyledons</taxon>
        <taxon>Gunneridae</taxon>
        <taxon>Pentapetalae</taxon>
        <taxon>rosids</taxon>
        <taxon>malvids</taxon>
        <taxon>Brassicales</taxon>
        <taxon>Brassicaceae</taxon>
        <taxon>Camelineae</taxon>
        <taxon>Camelina</taxon>
    </lineage>
</organism>
<dbReference type="Proteomes" id="UP000694864">
    <property type="component" value="Chromosome 19"/>
</dbReference>
<feature type="compositionally biased region" description="Basic residues" evidence="3">
    <location>
        <begin position="150"/>
        <end position="162"/>
    </location>
</feature>
<dbReference type="InterPro" id="IPR003958">
    <property type="entry name" value="CBFA_NFYB_domain"/>
</dbReference>